<keyword evidence="1" id="KW-0805">Transcription regulation</keyword>
<dbReference type="InterPro" id="IPR013325">
    <property type="entry name" value="RNA_pol_sigma_r2"/>
</dbReference>
<keyword evidence="3" id="KW-0238">DNA-binding</keyword>
<dbReference type="Proteomes" id="UP000036873">
    <property type="component" value="Unassembled WGS sequence"/>
</dbReference>
<dbReference type="InterPro" id="IPR013324">
    <property type="entry name" value="RNA_pol_sigma_r3/r4-like"/>
</dbReference>
<evidence type="ECO:0000256" key="4">
    <source>
        <dbReference type="ARBA" id="ARBA00023163"/>
    </source>
</evidence>
<dbReference type="AlphaFoldDB" id="A0A0L6U0M4"/>
<dbReference type="GO" id="GO:0016987">
    <property type="term" value="F:sigma factor activity"/>
    <property type="evidence" value="ECO:0007669"/>
    <property type="project" value="UniProtKB-KW"/>
</dbReference>
<comment type="caution">
    <text evidence="8">The sequence shown here is derived from an EMBL/GenBank/DDBJ whole genome shotgun (WGS) entry which is preliminary data.</text>
</comment>
<evidence type="ECO:0000313" key="9">
    <source>
        <dbReference type="Proteomes" id="UP000036873"/>
    </source>
</evidence>
<evidence type="ECO:0000256" key="2">
    <source>
        <dbReference type="ARBA" id="ARBA00023082"/>
    </source>
</evidence>
<dbReference type="Pfam" id="PF04539">
    <property type="entry name" value="Sigma70_r3"/>
    <property type="match status" value="1"/>
</dbReference>
<keyword evidence="2" id="KW-0731">Sigma factor</keyword>
<feature type="domain" description="RNA polymerase sigma-70 region 2" evidence="6">
    <location>
        <begin position="43"/>
        <end position="98"/>
    </location>
</feature>
<dbReference type="PANTHER" id="PTHR30385">
    <property type="entry name" value="SIGMA FACTOR F FLAGELLAR"/>
    <property type="match status" value="1"/>
</dbReference>
<protein>
    <submittedName>
        <fullName evidence="8">RNA polymerase sigma 70</fullName>
    </submittedName>
</protein>
<accession>A0A0L6U0M4</accession>
<reference evidence="9" key="1">
    <citation type="submission" date="2015-07" db="EMBL/GenBank/DDBJ databases">
        <title>Draft genome sequence of Acetobacterium bakii DSM 8293, a potential psychrophilic chemical producer through syngas fermentation.</title>
        <authorList>
            <person name="Song Y."/>
            <person name="Hwang S."/>
            <person name="Cho B.-K."/>
        </authorList>
    </citation>
    <scope>NUCLEOTIDE SEQUENCE [LARGE SCALE GENOMIC DNA]</scope>
    <source>
        <strain evidence="9">DSM 8239</strain>
    </source>
</reference>
<dbReference type="Pfam" id="PF04545">
    <property type="entry name" value="Sigma70_r4"/>
    <property type="match status" value="1"/>
</dbReference>
<feature type="domain" description="RNA polymerase sigma-70 region 4" evidence="7">
    <location>
        <begin position="201"/>
        <end position="245"/>
    </location>
</feature>
<dbReference type="Gene3D" id="1.20.140.160">
    <property type="match status" value="1"/>
</dbReference>
<feature type="domain" description="RNA polymerase sigma-70 region 3" evidence="5">
    <location>
        <begin position="110"/>
        <end position="172"/>
    </location>
</feature>
<name>A0A0L6U0M4_9FIRM</name>
<dbReference type="Gene3D" id="1.20.120.1810">
    <property type="match status" value="1"/>
</dbReference>
<dbReference type="InterPro" id="IPR007630">
    <property type="entry name" value="RNA_pol_sigma70_r4"/>
</dbReference>
<keyword evidence="9" id="KW-1185">Reference proteome</keyword>
<evidence type="ECO:0000256" key="1">
    <source>
        <dbReference type="ARBA" id="ARBA00023015"/>
    </source>
</evidence>
<dbReference type="GO" id="GO:0003677">
    <property type="term" value="F:DNA binding"/>
    <property type="evidence" value="ECO:0007669"/>
    <property type="project" value="UniProtKB-KW"/>
</dbReference>
<dbReference type="EMBL" id="LGYO01000031">
    <property type="protein sequence ID" value="KNZ41340.1"/>
    <property type="molecule type" value="Genomic_DNA"/>
</dbReference>
<evidence type="ECO:0000313" key="8">
    <source>
        <dbReference type="EMBL" id="KNZ41340.1"/>
    </source>
</evidence>
<evidence type="ECO:0000259" key="5">
    <source>
        <dbReference type="Pfam" id="PF04539"/>
    </source>
</evidence>
<dbReference type="SUPFAM" id="SSF88946">
    <property type="entry name" value="Sigma2 domain of RNA polymerase sigma factors"/>
    <property type="match status" value="1"/>
</dbReference>
<keyword evidence="4" id="KW-0804">Transcription</keyword>
<organism evidence="8 9">
    <name type="scientific">Acetobacterium bakii</name>
    <dbReference type="NCBI Taxonomy" id="52689"/>
    <lineage>
        <taxon>Bacteria</taxon>
        <taxon>Bacillati</taxon>
        <taxon>Bacillota</taxon>
        <taxon>Clostridia</taxon>
        <taxon>Eubacteriales</taxon>
        <taxon>Eubacteriaceae</taxon>
        <taxon>Acetobacterium</taxon>
    </lineage>
</organism>
<dbReference type="STRING" id="52689.AKG39_11990"/>
<evidence type="ECO:0000259" key="6">
    <source>
        <dbReference type="Pfam" id="PF04542"/>
    </source>
</evidence>
<evidence type="ECO:0000256" key="3">
    <source>
        <dbReference type="ARBA" id="ARBA00023125"/>
    </source>
</evidence>
<dbReference type="InterPro" id="IPR007627">
    <property type="entry name" value="RNA_pol_sigma70_r2"/>
</dbReference>
<dbReference type="RefSeq" id="WP_050740641.1">
    <property type="nucleotide sequence ID" value="NZ_LGYO01000031.1"/>
</dbReference>
<gene>
    <name evidence="8" type="ORF">AKG39_11990</name>
</gene>
<sequence>MRYESTISKKDAMALFANYKSTQDKEIRDKLFENYMYIPKVLSRKYGRNNGDDEDIFQVACLGLLYAVERYDATRGYQFDTFATPTIVGEIKHYYRDYDFLIRIPRSVQELNRKVNQARAKLEQQLMRSPLISEIAGYLDISEERIIESIESSNAYYPKSLSMEYDNGIDDNALTLMDLLGKPDDNLENVENIDFLKKKFKRLNVIEKFIFEQRYFHERTQKEVAFMIRKSQMTVSRIEKIFMEKITKEFKCD</sequence>
<dbReference type="InterPro" id="IPR014284">
    <property type="entry name" value="RNA_pol_sigma-70_dom"/>
</dbReference>
<dbReference type="GO" id="GO:0006352">
    <property type="term" value="P:DNA-templated transcription initiation"/>
    <property type="evidence" value="ECO:0007669"/>
    <property type="project" value="InterPro"/>
</dbReference>
<dbReference type="PATRIC" id="fig|52689.4.peg.1743"/>
<evidence type="ECO:0000259" key="7">
    <source>
        <dbReference type="Pfam" id="PF04545"/>
    </source>
</evidence>
<dbReference type="SUPFAM" id="SSF88659">
    <property type="entry name" value="Sigma3 and sigma4 domains of RNA polymerase sigma factors"/>
    <property type="match status" value="2"/>
</dbReference>
<dbReference type="PANTHER" id="PTHR30385:SF4">
    <property type="entry name" value="RNA POLYMERASE SIGMA-E FACTOR"/>
    <property type="match status" value="1"/>
</dbReference>
<proteinExistence type="predicted"/>
<dbReference type="OrthoDB" id="9809557at2"/>
<dbReference type="NCBIfam" id="TIGR02937">
    <property type="entry name" value="sigma70-ECF"/>
    <property type="match status" value="1"/>
</dbReference>
<dbReference type="InterPro" id="IPR007624">
    <property type="entry name" value="RNA_pol_sigma70_r3"/>
</dbReference>
<dbReference type="Pfam" id="PF04542">
    <property type="entry name" value="Sigma70_r2"/>
    <property type="match status" value="1"/>
</dbReference>